<evidence type="ECO:0000259" key="9">
    <source>
        <dbReference type="Pfam" id="PF12455"/>
    </source>
</evidence>
<dbReference type="GO" id="GO:0030286">
    <property type="term" value="C:dynein complex"/>
    <property type="evidence" value="ECO:0007669"/>
    <property type="project" value="UniProtKB-KW"/>
</dbReference>
<dbReference type="GO" id="GO:0005874">
    <property type="term" value="C:microtubule"/>
    <property type="evidence" value="ECO:0007669"/>
    <property type="project" value="UniProtKB-KW"/>
</dbReference>
<keyword evidence="11" id="KW-1185">Reference proteome</keyword>
<evidence type="ECO:0000256" key="5">
    <source>
        <dbReference type="ARBA" id="ARBA00023054"/>
    </source>
</evidence>
<feature type="compositionally biased region" description="Basic and acidic residues" evidence="8">
    <location>
        <begin position="10"/>
        <end position="27"/>
    </location>
</feature>
<evidence type="ECO:0000256" key="7">
    <source>
        <dbReference type="SAM" id="Coils"/>
    </source>
</evidence>
<reference evidence="10" key="2">
    <citation type="submission" date="2025-09" db="UniProtKB">
        <authorList>
            <consortium name="Ensembl"/>
        </authorList>
    </citation>
    <scope>IDENTIFICATION</scope>
</reference>
<dbReference type="Ensembl" id="ENSXCOT00000008346.1">
    <property type="protein sequence ID" value="ENSXCOP00000008248.1"/>
    <property type="gene ID" value="ENSXCOG00000006329.1"/>
</dbReference>
<dbReference type="InterPro" id="IPR022157">
    <property type="entry name" value="Dynactin"/>
</dbReference>
<dbReference type="GO" id="GO:0007097">
    <property type="term" value="P:nuclear migration"/>
    <property type="evidence" value="ECO:0007669"/>
    <property type="project" value="TreeGrafter"/>
</dbReference>
<comment type="subcellular location">
    <subcellularLocation>
        <location evidence="1">Cytoplasm</location>
        <location evidence="1">Cytoskeleton</location>
    </subcellularLocation>
</comment>
<dbReference type="Gene3D" id="1.10.287.1490">
    <property type="match status" value="1"/>
</dbReference>
<evidence type="ECO:0000313" key="11">
    <source>
        <dbReference type="Proteomes" id="UP000261380"/>
    </source>
</evidence>
<evidence type="ECO:0000313" key="10">
    <source>
        <dbReference type="Ensembl" id="ENSXCOP00000008248.1"/>
    </source>
</evidence>
<keyword evidence="5 7" id="KW-0175">Coiled coil</keyword>
<dbReference type="Proteomes" id="UP000261380">
    <property type="component" value="Unplaced"/>
</dbReference>
<accession>A0A3B5L7G9</accession>
<keyword evidence="2" id="KW-0963">Cytoplasm</keyword>
<feature type="region of interest" description="Disordered" evidence="8">
    <location>
        <begin position="1"/>
        <end position="27"/>
    </location>
</feature>
<dbReference type="Pfam" id="PF12455">
    <property type="entry name" value="Dynactin"/>
    <property type="match status" value="1"/>
</dbReference>
<keyword evidence="4" id="KW-0243">Dynein</keyword>
<feature type="coiled-coil region" evidence="7">
    <location>
        <begin position="689"/>
        <end position="780"/>
    </location>
</feature>
<dbReference type="STRING" id="32473.ENSXCOP00000008248"/>
<proteinExistence type="predicted"/>
<organism evidence="10 11">
    <name type="scientific">Xiphophorus couchianus</name>
    <name type="common">Monterrey platyfish</name>
    <dbReference type="NCBI Taxonomy" id="32473"/>
    <lineage>
        <taxon>Eukaryota</taxon>
        <taxon>Metazoa</taxon>
        <taxon>Chordata</taxon>
        <taxon>Craniata</taxon>
        <taxon>Vertebrata</taxon>
        <taxon>Euteleostomi</taxon>
        <taxon>Actinopterygii</taxon>
        <taxon>Neopterygii</taxon>
        <taxon>Teleostei</taxon>
        <taxon>Neoteleostei</taxon>
        <taxon>Acanthomorphata</taxon>
        <taxon>Ovalentaria</taxon>
        <taxon>Atherinomorphae</taxon>
        <taxon>Cyprinodontiformes</taxon>
        <taxon>Poeciliidae</taxon>
        <taxon>Poeciliinae</taxon>
        <taxon>Xiphophorus</taxon>
    </lineage>
</organism>
<evidence type="ECO:0000256" key="8">
    <source>
        <dbReference type="SAM" id="MobiDB-lite"/>
    </source>
</evidence>
<evidence type="ECO:0000256" key="6">
    <source>
        <dbReference type="ARBA" id="ARBA00023212"/>
    </source>
</evidence>
<evidence type="ECO:0000256" key="4">
    <source>
        <dbReference type="ARBA" id="ARBA00023017"/>
    </source>
</evidence>
<protein>
    <recommendedName>
        <fullName evidence="9">Dynein associated protein domain-containing protein</fullName>
    </recommendedName>
</protein>
<dbReference type="GeneTree" id="ENSGT00940000155378"/>
<dbReference type="PANTHER" id="PTHR18916">
    <property type="entry name" value="DYNACTIN 1-RELATED MICROTUBULE-BINDING"/>
    <property type="match status" value="1"/>
</dbReference>
<reference evidence="10" key="1">
    <citation type="submission" date="2025-08" db="UniProtKB">
        <authorList>
            <consortium name="Ensembl"/>
        </authorList>
    </citation>
    <scope>IDENTIFICATION</scope>
</reference>
<dbReference type="AlphaFoldDB" id="A0A3B5L7G9"/>
<keyword evidence="6" id="KW-0206">Cytoskeleton</keyword>
<feature type="domain" description="Dynein associated protein" evidence="9">
    <location>
        <begin position="263"/>
        <end position="547"/>
    </location>
</feature>
<keyword evidence="3" id="KW-0493">Microtubule</keyword>
<dbReference type="GO" id="GO:0000776">
    <property type="term" value="C:kinetochore"/>
    <property type="evidence" value="ECO:0007669"/>
    <property type="project" value="TreeGrafter"/>
</dbReference>
<evidence type="ECO:0000256" key="3">
    <source>
        <dbReference type="ARBA" id="ARBA00022701"/>
    </source>
</evidence>
<evidence type="ECO:0000256" key="1">
    <source>
        <dbReference type="ARBA" id="ARBA00004245"/>
    </source>
</evidence>
<dbReference type="PANTHER" id="PTHR18916:SF6">
    <property type="entry name" value="DYNACTIN SUBUNIT 1"/>
    <property type="match status" value="1"/>
</dbReference>
<sequence length="953" mass="106523">IQEQQADLQKQLKEAKKEAREAQEAKDRYMEEMADTADAIEMATLDKEMAEERAESLQVEVDSLKERVEELSMDLEILRHEISEKGTDGAASSYQVKQLEEQNSRLKEALVRMRDLSASEKQEHVKLQKQMEKKNTELETLRTQKEKLQEELKQAEATVDELKEQVDAALGSEEMVETLTERNLDLEEKVREMRETVTDLEAINEMNDELQENSRETEMELREQLDLSAAKVREAEKKVEAAQETVADYQHTISKYRELTSSLQESNRELVSQQSANTEQTQQPSAELFDFKIKFAETKAYAKAIEMELRKMEVAQANRQVSLLTSFMPDSFLRHGGDHDCILVLLLIPRLICKAELISKQAHEKFDLSGGLGQGTALRGSPGEQRSFASGLVYSLGLLQATLHKYEQALNSCSVEVFKRMGTLYSEMSFHERSLDYFIDLLHKDQLDETVQVEPLTKAIKYYQVGAMELYQHQTYFMHQDEDCTVQLVDHIKFTQGALDCMGVEVARLRAFLAAGQESSGLAVLLKDLDTSCSDIRQFCKKIRRRMPGTDVAGVPAALGFGSQVSESLTECRRQLTRVVAVLQEVAAAGAQMVAPLAEQEGLSALKLEDITYKAAEQGVNGPELLRQSCSSVITTMNKMATAMQEGEYDAEKPQGKAPPVEKRAAIVRAEMTDAEGLGVKLEDRETVIKELKKSLKIKGEELSEANVRLSLLEKKLDTSTKDADERVEKIQTKLDDNLALLKKKEKEFEETMDALQADIDQLEAEKAELKQRIQNQSKMTIEGLRGSPGSGIASIVQGSASLCSFHFYSLKQEVLKMKAQLASLPPLCPPKLPQVSKESSSSPEGLNTGIYRRTDQLLATLLKLSAEVKVVDITGKTGEVAEHVVSNQPGAKASSDFATFPASSFIKAKEEKQGGTVFVGRVAIPCTRGQEQVHRLVLSQQQLQQVHNLLMV</sequence>
<dbReference type="GO" id="GO:0000922">
    <property type="term" value="C:spindle pole"/>
    <property type="evidence" value="ECO:0007669"/>
    <property type="project" value="TreeGrafter"/>
</dbReference>
<evidence type="ECO:0000256" key="2">
    <source>
        <dbReference type="ARBA" id="ARBA00022490"/>
    </source>
</evidence>
<dbReference type="GO" id="GO:0030424">
    <property type="term" value="C:axon"/>
    <property type="evidence" value="ECO:0007669"/>
    <property type="project" value="TreeGrafter"/>
</dbReference>
<name>A0A3B5L7G9_9TELE</name>
<dbReference type="GO" id="GO:0000132">
    <property type="term" value="P:establishment of mitotic spindle orientation"/>
    <property type="evidence" value="ECO:0007669"/>
    <property type="project" value="TreeGrafter"/>
</dbReference>